<accession>A0ABM7G1B6</accession>
<proteinExistence type="predicted"/>
<protein>
    <submittedName>
        <fullName evidence="1">Uncharacterized protein</fullName>
    </submittedName>
</protein>
<dbReference type="Proteomes" id="UP001059971">
    <property type="component" value="Chromosome 1"/>
</dbReference>
<evidence type="ECO:0000313" key="2">
    <source>
        <dbReference type="Proteomes" id="UP001059971"/>
    </source>
</evidence>
<organism evidence="1 2">
    <name type="scientific">Sphingomonas bisphenolicum</name>
    <dbReference type="NCBI Taxonomy" id="296544"/>
    <lineage>
        <taxon>Bacteria</taxon>
        <taxon>Pseudomonadati</taxon>
        <taxon>Pseudomonadota</taxon>
        <taxon>Alphaproteobacteria</taxon>
        <taxon>Sphingomonadales</taxon>
        <taxon>Sphingomonadaceae</taxon>
        <taxon>Sphingomonas</taxon>
    </lineage>
</organism>
<dbReference type="EMBL" id="AP018817">
    <property type="protein sequence ID" value="BBF68765.1"/>
    <property type="molecule type" value="Genomic_DNA"/>
</dbReference>
<sequence>MGFETIQFLGKCGISVGGACWRDKWAELVGWIVKGSRIPDGKLTGELEPIERTGVIVRAAMSRLISSDAKRMEQVTDFAGQAAFKLQTPKYIGKIVTGENLKTIPRGS</sequence>
<evidence type="ECO:0000313" key="1">
    <source>
        <dbReference type="EMBL" id="BBF68765.1"/>
    </source>
</evidence>
<keyword evidence="2" id="KW-1185">Reference proteome</keyword>
<name>A0ABM7G1B6_9SPHN</name>
<reference evidence="1" key="1">
    <citation type="submission" date="2018-07" db="EMBL/GenBank/DDBJ databases">
        <title>Complete genome sequence of Sphingomonas bisphenolicum strain AO1, a bisphenol A degradative bacterium isolated from Japanese farm field.</title>
        <authorList>
            <person name="Murakami M."/>
            <person name="Koh M."/>
            <person name="Koba S."/>
            <person name="Matsumura Y."/>
        </authorList>
    </citation>
    <scope>NUCLEOTIDE SEQUENCE</scope>
    <source>
        <strain evidence="1">AO1</strain>
    </source>
</reference>
<gene>
    <name evidence="1" type="ORF">SBA_ch1_09650</name>
</gene>